<dbReference type="HAMAP" id="MF_00245">
    <property type="entry name" value="UPF0122"/>
    <property type="match status" value="1"/>
</dbReference>
<evidence type="ECO:0000256" key="1">
    <source>
        <dbReference type="ARBA" id="ARBA00008720"/>
    </source>
</evidence>
<dbReference type="Gene3D" id="1.10.10.10">
    <property type="entry name" value="Winged helix-like DNA-binding domain superfamily/Winged helix DNA-binding domain"/>
    <property type="match status" value="1"/>
</dbReference>
<dbReference type="Proteomes" id="UP001235840">
    <property type="component" value="Unassembled WGS sequence"/>
</dbReference>
<dbReference type="NCBIfam" id="NF001070">
    <property type="entry name" value="PRK00118.1-6"/>
    <property type="match status" value="1"/>
</dbReference>
<dbReference type="SUPFAM" id="SSF88659">
    <property type="entry name" value="Sigma3 and sigma4 domains of RNA polymerase sigma factors"/>
    <property type="match status" value="1"/>
</dbReference>
<reference evidence="5 6" key="1">
    <citation type="submission" date="2023-07" db="EMBL/GenBank/DDBJ databases">
        <title>Genomic Encyclopedia of Type Strains, Phase IV (KMG-IV): sequencing the most valuable type-strain genomes for metagenomic binning, comparative biology and taxonomic classification.</title>
        <authorList>
            <person name="Goeker M."/>
        </authorList>
    </citation>
    <scope>NUCLEOTIDE SEQUENCE [LARGE SCALE GENOMIC DNA]</scope>
    <source>
        <strain evidence="5 6">DSM 12751</strain>
    </source>
</reference>
<dbReference type="Pfam" id="PF04297">
    <property type="entry name" value="UPF0122"/>
    <property type="match status" value="1"/>
</dbReference>
<evidence type="ECO:0000256" key="4">
    <source>
        <dbReference type="SAM" id="Coils"/>
    </source>
</evidence>
<dbReference type="InterPro" id="IPR013324">
    <property type="entry name" value="RNA_pol_sigma_r3/r4-like"/>
</dbReference>
<dbReference type="InterPro" id="IPR007394">
    <property type="entry name" value="UPF0122"/>
</dbReference>
<dbReference type="PANTHER" id="PTHR40083:SF1">
    <property type="entry name" value="UPF0122 PROTEIN YLXM"/>
    <property type="match status" value="1"/>
</dbReference>
<proteinExistence type="inferred from homology"/>
<keyword evidence="4" id="KW-0175">Coiled coil</keyword>
<evidence type="ECO:0000256" key="2">
    <source>
        <dbReference type="ARBA" id="ARBA00024764"/>
    </source>
</evidence>
<dbReference type="PANTHER" id="PTHR40083">
    <property type="entry name" value="UPF0122 PROTEIN CBO2450/CLC_2298"/>
    <property type="match status" value="1"/>
</dbReference>
<dbReference type="RefSeq" id="WP_307396218.1">
    <property type="nucleotide sequence ID" value="NZ_BAAADK010000002.1"/>
</dbReference>
<organism evidence="5 6">
    <name type="scientific">Caldalkalibacillus horti</name>
    <dbReference type="NCBI Taxonomy" id="77523"/>
    <lineage>
        <taxon>Bacteria</taxon>
        <taxon>Bacillati</taxon>
        <taxon>Bacillota</taxon>
        <taxon>Bacilli</taxon>
        <taxon>Bacillales</taxon>
        <taxon>Bacillaceae</taxon>
        <taxon>Caldalkalibacillus</taxon>
    </lineage>
</organism>
<gene>
    <name evidence="5" type="ORF">J2S11_003278</name>
</gene>
<evidence type="ECO:0000313" key="6">
    <source>
        <dbReference type="Proteomes" id="UP001235840"/>
    </source>
</evidence>
<dbReference type="NCBIfam" id="NF045758">
    <property type="entry name" value="YlxM"/>
    <property type="match status" value="1"/>
</dbReference>
<keyword evidence="5" id="KW-0238">DNA-binding</keyword>
<accession>A0ABT9W272</accession>
<dbReference type="InterPro" id="IPR036388">
    <property type="entry name" value="WH-like_DNA-bd_sf"/>
</dbReference>
<name>A0ABT9W272_9BACI</name>
<comment type="caution">
    <text evidence="5">The sequence shown here is derived from an EMBL/GenBank/DDBJ whole genome shotgun (WGS) entry which is preliminary data.</text>
</comment>
<protein>
    <recommendedName>
        <fullName evidence="3">UPF0122 protein J2S11_003278</fullName>
    </recommendedName>
</protein>
<sequence>MLEKTTRVNLLYDFYHGLLTEKQRLYTELYYVDDLSLSEIAEQYQVSRQAVFDNVKRVEQLLEHFEQELQLMQKHTIREDMLDELSTLLEQDRELDVHRLKNIITALKNVD</sequence>
<dbReference type="InterPro" id="IPR054831">
    <property type="entry name" value="UPF0122_fam_protein"/>
</dbReference>
<comment type="similarity">
    <text evidence="1 3">Belongs to the UPF0122 family.</text>
</comment>
<evidence type="ECO:0000256" key="3">
    <source>
        <dbReference type="HAMAP-Rule" id="MF_00245"/>
    </source>
</evidence>
<keyword evidence="6" id="KW-1185">Reference proteome</keyword>
<feature type="coiled-coil region" evidence="4">
    <location>
        <begin position="48"/>
        <end position="75"/>
    </location>
</feature>
<evidence type="ECO:0000313" key="5">
    <source>
        <dbReference type="EMBL" id="MDQ0167353.1"/>
    </source>
</evidence>
<dbReference type="EMBL" id="JAUSTY010000015">
    <property type="protein sequence ID" value="MDQ0167353.1"/>
    <property type="molecule type" value="Genomic_DNA"/>
</dbReference>
<dbReference type="GO" id="GO:0003677">
    <property type="term" value="F:DNA binding"/>
    <property type="evidence" value="ECO:0007669"/>
    <property type="project" value="UniProtKB-KW"/>
</dbReference>
<comment type="function">
    <text evidence="2 3">Might take part in the signal recognition particle (SRP) pathway. This is inferred from the conservation of its genetic proximity to ftsY/ffh. May be a regulatory protein.</text>
</comment>